<dbReference type="Pfam" id="PF01554">
    <property type="entry name" value="MatE"/>
    <property type="match status" value="1"/>
</dbReference>
<dbReference type="Proteomes" id="UP000613160">
    <property type="component" value="Unassembled WGS sequence"/>
</dbReference>
<feature type="transmembrane region" description="Helical" evidence="6">
    <location>
        <begin position="153"/>
        <end position="171"/>
    </location>
</feature>
<reference evidence="7" key="1">
    <citation type="journal article" date="2014" name="Int. J. Syst. Evol. Microbiol.">
        <title>Complete genome sequence of Corynebacterium casei LMG S-19264T (=DSM 44701T), isolated from a smear-ripened cheese.</title>
        <authorList>
            <consortium name="US DOE Joint Genome Institute (JGI-PGF)"/>
            <person name="Walter F."/>
            <person name="Albersmeier A."/>
            <person name="Kalinowski J."/>
            <person name="Ruckert C."/>
        </authorList>
    </citation>
    <scope>NUCLEOTIDE SEQUENCE</scope>
    <source>
        <strain evidence="7">CGMCC 1.15493</strain>
    </source>
</reference>
<evidence type="ECO:0000256" key="1">
    <source>
        <dbReference type="ARBA" id="ARBA00004651"/>
    </source>
</evidence>
<feature type="transmembrane region" description="Helical" evidence="6">
    <location>
        <begin position="430"/>
        <end position="452"/>
    </location>
</feature>
<feature type="transmembrane region" description="Helical" evidence="6">
    <location>
        <begin position="344"/>
        <end position="365"/>
    </location>
</feature>
<keyword evidence="2" id="KW-1003">Cell membrane</keyword>
<keyword evidence="4 6" id="KW-1133">Transmembrane helix</keyword>
<keyword evidence="8" id="KW-1185">Reference proteome</keyword>
<keyword evidence="5 6" id="KW-0472">Membrane</keyword>
<feature type="transmembrane region" description="Helical" evidence="6">
    <location>
        <begin position="45"/>
        <end position="67"/>
    </location>
</feature>
<feature type="transmembrane region" description="Helical" evidence="6">
    <location>
        <begin position="371"/>
        <end position="392"/>
    </location>
</feature>
<keyword evidence="3 6" id="KW-0812">Transmembrane</keyword>
<evidence type="ECO:0000256" key="4">
    <source>
        <dbReference type="ARBA" id="ARBA00022989"/>
    </source>
</evidence>
<sequence>MVMLSTEKIADRLVPKALMGRFRPFFAGFDAVLSGHGEKAVAGRIALFAFSVRVISAVIAFFSQVVLARWMGSAEYGVFVFVLVASVIVGGLCCLGFQTAVIRFAPEYRVRQQLDLLRGLLVTSRRFALASSSIVSLLGLAALWLFRDGVPDYYLLPLVIGIFCLPVMALGEVLDGTSRAHALAGLALLPTFIVRPLLIIAYMALAVNVAGFEAHAVTAVACLVAATWTTTLGQLFLVRRTTNLRTGPGPRRIIFGTWMAMALPIFLVEGFFNLLTNVDILMVGHFLPPSDVAVYYASVKTLALVHFVYFAVKASAAQRFSHYHHAGEPQEFELFVRETIRWTFWPSLAMAVVILVGGELLLGLFGPEFGAGYPLLFILMIGVLARAAVGPAESVLTMSGEQKACAAVYFTTILLNIGLNVMLIPLYGLYGAAVATALAMIYEAATLALVAYRRLGLKMFILAGPTLPRSRPLEEIG</sequence>
<comment type="caution">
    <text evidence="7">The sequence shown here is derived from an EMBL/GenBank/DDBJ whole genome shotgun (WGS) entry which is preliminary data.</text>
</comment>
<feature type="transmembrane region" description="Helical" evidence="6">
    <location>
        <begin position="217"/>
        <end position="238"/>
    </location>
</feature>
<evidence type="ECO:0000256" key="2">
    <source>
        <dbReference type="ARBA" id="ARBA00022475"/>
    </source>
</evidence>
<dbReference type="GO" id="GO:0015297">
    <property type="term" value="F:antiporter activity"/>
    <property type="evidence" value="ECO:0007669"/>
    <property type="project" value="InterPro"/>
</dbReference>
<evidence type="ECO:0000256" key="6">
    <source>
        <dbReference type="SAM" id="Phobius"/>
    </source>
</evidence>
<proteinExistence type="predicted"/>
<feature type="transmembrane region" description="Helical" evidence="6">
    <location>
        <begin position="183"/>
        <end position="205"/>
    </location>
</feature>
<dbReference type="AlphaFoldDB" id="A0A916Y650"/>
<dbReference type="GO" id="GO:0042910">
    <property type="term" value="F:xenobiotic transmembrane transporter activity"/>
    <property type="evidence" value="ECO:0007669"/>
    <property type="project" value="InterPro"/>
</dbReference>
<name>A0A916Y650_9HYPH</name>
<feature type="transmembrane region" description="Helical" evidence="6">
    <location>
        <begin position="404"/>
        <end position="424"/>
    </location>
</feature>
<dbReference type="EMBL" id="BMJJ01000010">
    <property type="protein sequence ID" value="GGD32255.1"/>
    <property type="molecule type" value="Genomic_DNA"/>
</dbReference>
<dbReference type="GO" id="GO:0005886">
    <property type="term" value="C:plasma membrane"/>
    <property type="evidence" value="ECO:0007669"/>
    <property type="project" value="UniProtKB-SubCell"/>
</dbReference>
<comment type="subcellular location">
    <subcellularLocation>
        <location evidence="1">Cell membrane</location>
        <topology evidence="1">Multi-pass membrane protein</topology>
    </subcellularLocation>
</comment>
<dbReference type="InterPro" id="IPR002528">
    <property type="entry name" value="MATE_fam"/>
</dbReference>
<feature type="transmembrane region" description="Helical" evidence="6">
    <location>
        <begin position="127"/>
        <end position="147"/>
    </location>
</feature>
<evidence type="ECO:0000256" key="3">
    <source>
        <dbReference type="ARBA" id="ARBA00022692"/>
    </source>
</evidence>
<feature type="transmembrane region" description="Helical" evidence="6">
    <location>
        <begin position="292"/>
        <end position="312"/>
    </location>
</feature>
<feature type="transmembrane region" description="Helical" evidence="6">
    <location>
        <begin position="79"/>
        <end position="106"/>
    </location>
</feature>
<protein>
    <submittedName>
        <fullName evidence="7">Polysaccharide biosynthesis protein</fullName>
    </submittedName>
</protein>
<dbReference type="PANTHER" id="PTHR30250:SF11">
    <property type="entry name" value="O-ANTIGEN TRANSPORTER-RELATED"/>
    <property type="match status" value="1"/>
</dbReference>
<feature type="transmembrane region" description="Helical" evidence="6">
    <location>
        <begin position="253"/>
        <end position="272"/>
    </location>
</feature>
<evidence type="ECO:0000313" key="7">
    <source>
        <dbReference type="EMBL" id="GGD32255.1"/>
    </source>
</evidence>
<gene>
    <name evidence="7" type="ORF">GCM10011335_39160</name>
</gene>
<evidence type="ECO:0000256" key="5">
    <source>
        <dbReference type="ARBA" id="ARBA00023136"/>
    </source>
</evidence>
<organism evidence="7 8">
    <name type="scientific">Aureimonas glaciei</name>
    <dbReference type="NCBI Taxonomy" id="1776957"/>
    <lineage>
        <taxon>Bacteria</taxon>
        <taxon>Pseudomonadati</taxon>
        <taxon>Pseudomonadota</taxon>
        <taxon>Alphaproteobacteria</taxon>
        <taxon>Hyphomicrobiales</taxon>
        <taxon>Aurantimonadaceae</taxon>
        <taxon>Aureimonas</taxon>
    </lineage>
</organism>
<dbReference type="PANTHER" id="PTHR30250">
    <property type="entry name" value="PST FAMILY PREDICTED COLANIC ACID TRANSPORTER"/>
    <property type="match status" value="1"/>
</dbReference>
<reference evidence="7" key="2">
    <citation type="submission" date="2020-09" db="EMBL/GenBank/DDBJ databases">
        <authorList>
            <person name="Sun Q."/>
            <person name="Zhou Y."/>
        </authorList>
    </citation>
    <scope>NUCLEOTIDE SEQUENCE</scope>
    <source>
        <strain evidence="7">CGMCC 1.15493</strain>
    </source>
</reference>
<accession>A0A916Y650</accession>
<dbReference type="InterPro" id="IPR050833">
    <property type="entry name" value="Poly_Biosynth_Transport"/>
</dbReference>
<evidence type="ECO:0000313" key="8">
    <source>
        <dbReference type="Proteomes" id="UP000613160"/>
    </source>
</evidence>